<protein>
    <submittedName>
        <fullName evidence="2">Uncharacterized protein</fullName>
    </submittedName>
</protein>
<dbReference type="EMBL" id="HE577327">
    <property type="protein sequence ID" value="CCC97097.1"/>
    <property type="molecule type" value="Genomic_DNA"/>
</dbReference>
<proteinExistence type="predicted"/>
<name>A0A9P1NKZ2_9PROT</name>
<reference evidence="2 3" key="1">
    <citation type="journal article" date="2011" name="PLoS Genet.">
        <title>Azospirillum genomes reveal transition of bacteria from aquatic to terrestrial environments.</title>
        <authorList>
            <person name="Wisniewski-Dye F."/>
            <person name="Borziak K."/>
            <person name="Khalsa-Moyers G."/>
            <person name="Alexandre G."/>
            <person name="Sukharnikov L.O."/>
            <person name="Wuichet K."/>
            <person name="Hurst G.B."/>
            <person name="McDonald W.H."/>
            <person name="Robertson J.S."/>
            <person name="Barbe V."/>
            <person name="Calteau A."/>
            <person name="Rouy Z."/>
            <person name="Mangenot S."/>
            <person name="Prigent-Combaret C."/>
            <person name="Normand P."/>
            <person name="Boyer M."/>
            <person name="Siguier P."/>
            <person name="Dessaux Y."/>
            <person name="Elmerich C."/>
            <person name="Condemine G."/>
            <person name="Krishnen G."/>
            <person name="Kennedy I."/>
            <person name="Paterson A.H."/>
            <person name="Gonzalez V."/>
            <person name="Mavingui P."/>
            <person name="Zhulin I.B."/>
        </authorList>
    </citation>
    <scope>NUCLEOTIDE SEQUENCE [LARGE SCALE GENOMIC DNA]</scope>
    <source>
        <strain evidence="2 3">Sp245</strain>
    </source>
</reference>
<sequence length="44" mass="5002">MTHREYVMRQFDPDSNPMTDEDYGIVLGLFIGIYLGLLAVSLLP</sequence>
<dbReference type="Proteomes" id="UP000007319">
    <property type="component" value="Chromosome"/>
</dbReference>
<feature type="transmembrane region" description="Helical" evidence="1">
    <location>
        <begin position="23"/>
        <end position="43"/>
    </location>
</feature>
<dbReference type="AlphaFoldDB" id="A0A9P1NKZ2"/>
<evidence type="ECO:0000313" key="3">
    <source>
        <dbReference type="Proteomes" id="UP000007319"/>
    </source>
</evidence>
<organism evidence="2 3">
    <name type="scientific">Azospirillum baldaniorum</name>
    <dbReference type="NCBI Taxonomy" id="1064539"/>
    <lineage>
        <taxon>Bacteria</taxon>
        <taxon>Pseudomonadati</taxon>
        <taxon>Pseudomonadota</taxon>
        <taxon>Alphaproteobacteria</taxon>
        <taxon>Rhodospirillales</taxon>
        <taxon>Azospirillaceae</taxon>
        <taxon>Azospirillum</taxon>
    </lineage>
</organism>
<keyword evidence="3" id="KW-1185">Reference proteome</keyword>
<evidence type="ECO:0000313" key="2">
    <source>
        <dbReference type="EMBL" id="CCC97097.1"/>
    </source>
</evidence>
<keyword evidence="1" id="KW-1133">Transmembrane helix</keyword>
<evidence type="ECO:0000256" key="1">
    <source>
        <dbReference type="SAM" id="Phobius"/>
    </source>
</evidence>
<keyword evidence="1" id="KW-0472">Membrane</keyword>
<accession>A0A9P1NKZ2</accession>
<gene>
    <name evidence="2" type="ORF">AZOBR_40266</name>
</gene>
<dbReference type="KEGG" id="abs:AZOBR_40266"/>
<keyword evidence="1" id="KW-0812">Transmembrane</keyword>